<dbReference type="InterPro" id="IPR002934">
    <property type="entry name" value="Polymerase_NTP_transf_dom"/>
</dbReference>
<sequence length="130" mass="14896">MVSNLFGNLSKNKRCFMTKKIVKKEYIETAKEFAKKAETKGYKIDALYLFGSRISGKPTEWSDLDICLVSPSIKKNLFDERVKLFKIGLGVNDLIEPHPMSPKDFNDEFNSLAREVKRTGYKVVLGSHFK</sequence>
<evidence type="ECO:0000313" key="2">
    <source>
        <dbReference type="EMBL" id="PIS22181.1"/>
    </source>
</evidence>
<reference evidence="3" key="1">
    <citation type="submission" date="2017-09" db="EMBL/GenBank/DDBJ databases">
        <title>Depth-based differentiation of microbial function through sediment-hosted aquifers and enrichment of novel symbionts in the deep terrestrial subsurface.</title>
        <authorList>
            <person name="Probst A.J."/>
            <person name="Ladd B."/>
            <person name="Jarett J.K."/>
            <person name="Geller-Mcgrath D.E."/>
            <person name="Sieber C.M.K."/>
            <person name="Emerson J.B."/>
            <person name="Anantharaman K."/>
            <person name="Thomas B.C."/>
            <person name="Malmstrom R."/>
            <person name="Stieglmeier M."/>
            <person name="Klingl A."/>
            <person name="Woyke T."/>
            <person name="Ryan C.M."/>
            <person name="Banfield J.F."/>
        </authorList>
    </citation>
    <scope>NUCLEOTIDE SEQUENCE [LARGE SCALE GENOMIC DNA]</scope>
</reference>
<gene>
    <name evidence="2" type="ORF">COT50_03245</name>
</gene>
<feature type="domain" description="Polymerase nucleotidyl transferase" evidence="1">
    <location>
        <begin position="31"/>
        <end position="92"/>
    </location>
</feature>
<dbReference type="Pfam" id="PF01909">
    <property type="entry name" value="NTP_transf_2"/>
    <property type="match status" value="1"/>
</dbReference>
<accession>A0A2H0XBE9</accession>
<evidence type="ECO:0000259" key="1">
    <source>
        <dbReference type="Pfam" id="PF01909"/>
    </source>
</evidence>
<dbReference type="PANTHER" id="PTHR43449:SF1">
    <property type="entry name" value="POLYMERASE BETA NUCLEOTIDYLTRANSFERASE DOMAIN-CONTAINING PROTEIN"/>
    <property type="match status" value="1"/>
</dbReference>
<dbReference type="CDD" id="cd05403">
    <property type="entry name" value="NT_KNTase_like"/>
    <property type="match status" value="1"/>
</dbReference>
<dbReference type="Gene3D" id="3.30.460.10">
    <property type="entry name" value="Beta Polymerase, domain 2"/>
    <property type="match status" value="1"/>
</dbReference>
<dbReference type="GO" id="GO:0016779">
    <property type="term" value="F:nucleotidyltransferase activity"/>
    <property type="evidence" value="ECO:0007669"/>
    <property type="project" value="InterPro"/>
</dbReference>
<dbReference type="InterPro" id="IPR043519">
    <property type="entry name" value="NT_sf"/>
</dbReference>
<protein>
    <recommendedName>
        <fullName evidence="1">Polymerase nucleotidyl transferase domain-containing protein</fullName>
    </recommendedName>
</protein>
<dbReference type="PANTHER" id="PTHR43449">
    <property type="entry name" value="NUCLEOTIDYLTRANSFERASE"/>
    <property type="match status" value="1"/>
</dbReference>
<organism evidence="2 3">
    <name type="scientific">candidate division WWE3 bacterium CG08_land_8_20_14_0_20_41_10</name>
    <dbReference type="NCBI Taxonomy" id="1975085"/>
    <lineage>
        <taxon>Bacteria</taxon>
        <taxon>Katanobacteria</taxon>
    </lineage>
</organism>
<dbReference type="SUPFAM" id="SSF81301">
    <property type="entry name" value="Nucleotidyltransferase"/>
    <property type="match status" value="1"/>
</dbReference>
<proteinExistence type="predicted"/>
<evidence type="ECO:0000313" key="3">
    <source>
        <dbReference type="Proteomes" id="UP000231252"/>
    </source>
</evidence>
<dbReference type="AlphaFoldDB" id="A0A2H0XBE9"/>
<dbReference type="Proteomes" id="UP000231252">
    <property type="component" value="Unassembled WGS sequence"/>
</dbReference>
<comment type="caution">
    <text evidence="2">The sequence shown here is derived from an EMBL/GenBank/DDBJ whole genome shotgun (WGS) entry which is preliminary data.</text>
</comment>
<name>A0A2H0XBE9_UNCKA</name>
<dbReference type="EMBL" id="PEYU01000073">
    <property type="protein sequence ID" value="PIS22181.1"/>
    <property type="molecule type" value="Genomic_DNA"/>
</dbReference>